<feature type="non-terminal residue" evidence="1">
    <location>
        <position position="234"/>
    </location>
</feature>
<sequence>MSATCSVRRWLSPRWPLWPLELKVSLCRGKLVLVGSIEIVVSGGFAPTAIKLEASSGASLGRVEYSPSSSNSQRTLLGCSPAIETTHLKLIIQKPYHSPKNLCNQVLIKRLTIHYSLPGYNPNKNDQQPNERVQDDDVEEFIIPVKSSPPAVDQHPITSYHILRGICTKSIARLRQRLFECEQLQFKEECVRLDQSIVILSQLMDNASELEHNRLAAIRLDKECERNQVTGMLL</sequence>
<evidence type="ECO:0000313" key="2">
    <source>
        <dbReference type="Proteomes" id="UP000035740"/>
    </source>
</evidence>
<name>A0A0J8AZE4_BETVV</name>
<reference evidence="1 2" key="1">
    <citation type="journal article" date="2014" name="Nature">
        <title>The genome of the recently domesticated crop plant sugar beet (Beta vulgaris).</title>
        <authorList>
            <person name="Dohm J.C."/>
            <person name="Minoche A.E."/>
            <person name="Holtgrawe D."/>
            <person name="Capella-Gutierrez S."/>
            <person name="Zakrzewski F."/>
            <person name="Tafer H."/>
            <person name="Rupp O."/>
            <person name="Sorensen T.R."/>
            <person name="Stracke R."/>
            <person name="Reinhardt R."/>
            <person name="Goesmann A."/>
            <person name="Kraft T."/>
            <person name="Schulz B."/>
            <person name="Stadler P.F."/>
            <person name="Schmidt T."/>
            <person name="Gabaldon T."/>
            <person name="Lehrach H."/>
            <person name="Weisshaar B."/>
            <person name="Himmelbauer H."/>
        </authorList>
    </citation>
    <scope>NUCLEOTIDE SEQUENCE [LARGE SCALE GENOMIC DNA]</scope>
    <source>
        <tissue evidence="1">Taproot</tissue>
    </source>
</reference>
<organism evidence="1 2">
    <name type="scientific">Beta vulgaris subsp. vulgaris</name>
    <name type="common">Beet</name>
    <dbReference type="NCBI Taxonomy" id="3555"/>
    <lineage>
        <taxon>Eukaryota</taxon>
        <taxon>Viridiplantae</taxon>
        <taxon>Streptophyta</taxon>
        <taxon>Embryophyta</taxon>
        <taxon>Tracheophyta</taxon>
        <taxon>Spermatophyta</taxon>
        <taxon>Magnoliopsida</taxon>
        <taxon>eudicotyledons</taxon>
        <taxon>Gunneridae</taxon>
        <taxon>Pentapetalae</taxon>
        <taxon>Caryophyllales</taxon>
        <taxon>Chenopodiaceae</taxon>
        <taxon>Betoideae</taxon>
        <taxon>Beta</taxon>
    </lineage>
</organism>
<dbReference type="EMBL" id="KQ095721">
    <property type="protein sequence ID" value="KMS94149.1"/>
    <property type="molecule type" value="Genomic_DNA"/>
</dbReference>
<keyword evidence="2" id="KW-1185">Reference proteome</keyword>
<proteinExistence type="predicted"/>
<dbReference type="Gramene" id="KMS94149">
    <property type="protein sequence ID" value="KMS94149"/>
    <property type="gene ID" value="BVRB_024310"/>
</dbReference>
<dbReference type="Proteomes" id="UP000035740">
    <property type="component" value="Unassembled WGS sequence"/>
</dbReference>
<accession>A0A0J8AZE4</accession>
<dbReference type="AlphaFoldDB" id="A0A0J8AZE4"/>
<gene>
    <name evidence="1" type="ORF">BVRB_024310</name>
</gene>
<protein>
    <submittedName>
        <fullName evidence="1">Uncharacterized protein</fullName>
    </submittedName>
</protein>
<evidence type="ECO:0000313" key="1">
    <source>
        <dbReference type="EMBL" id="KMS94149.1"/>
    </source>
</evidence>